<keyword evidence="2" id="KW-0812">Transmembrane</keyword>
<keyword evidence="3" id="KW-0614">Plasmid</keyword>
<keyword evidence="2" id="KW-1133">Transmembrane helix</keyword>
<dbReference type="Gene3D" id="1.20.5.1230">
    <property type="entry name" value="Apolipoprotein A-I"/>
    <property type="match status" value="1"/>
</dbReference>
<dbReference type="EMBL" id="JQ245703">
    <property type="protein sequence ID" value="AFF18217.1"/>
    <property type="molecule type" value="Genomic_DNA"/>
</dbReference>
<evidence type="ECO:0000313" key="3">
    <source>
        <dbReference type="EMBL" id="AFF18217.1"/>
    </source>
</evidence>
<feature type="region of interest" description="Disordered" evidence="1">
    <location>
        <begin position="162"/>
        <end position="183"/>
    </location>
</feature>
<geneLocation type="plasmid" evidence="3">
    <name>pP60P1</name>
</geneLocation>
<dbReference type="AlphaFoldDB" id="H9C6L3"/>
<protein>
    <submittedName>
        <fullName evidence="3">Uncharacterized protein</fullName>
    </submittedName>
</protein>
<feature type="transmembrane region" description="Helical" evidence="2">
    <location>
        <begin position="132"/>
        <end position="155"/>
    </location>
</feature>
<accession>H9C6L3</accession>
<name>H9C6L3_9GAMM</name>
<proteinExistence type="predicted"/>
<reference evidence="3" key="1">
    <citation type="journal article" date="2013" name="Extremophiles">
        <title>Plasmid diversity in arctic strains of Psychrobacter spp.</title>
        <authorList>
            <person name="Dziewit L."/>
            <person name="Cegielski A."/>
            <person name="Romaniuk K."/>
            <person name="Uhrynowski W."/>
            <person name="Szych A."/>
            <person name="Niesiobedzki P."/>
            <person name="Zmuda-Baranowska M.J."/>
            <person name="Zdanowski M.K."/>
            <person name="Bartosik D."/>
        </authorList>
    </citation>
    <scope>NUCLEOTIDE SEQUENCE</scope>
    <source>
        <strain evidence="3">DAB_AL60</strain>
        <plasmid evidence="3">pP60P1</plasmid>
    </source>
</reference>
<evidence type="ECO:0000256" key="2">
    <source>
        <dbReference type="SAM" id="Phobius"/>
    </source>
</evidence>
<keyword evidence="2" id="KW-0472">Membrane</keyword>
<evidence type="ECO:0000256" key="1">
    <source>
        <dbReference type="SAM" id="MobiDB-lite"/>
    </source>
</evidence>
<sequence>MNEALNLAEKFKAKSQQQAKVIEQEVENATTQLNSFMTVKLEESKTIIKQGMDSLDTSNDQLLTTLATHQTDMSTALDTYMSNVQAHTTKHLNQFAEDIETTIEAYTDHIADLIGQREDRIAKVIKSEMKKWAIVAGLSALAMLILGLIIGALLFNKFSKPTQPMPQPKTLSQTQQPIDYGKK</sequence>
<organism evidence="3">
    <name type="scientific">Psychrobacter sp. DAB_AL60</name>
    <dbReference type="NCBI Taxonomy" id="1028419"/>
    <lineage>
        <taxon>Bacteria</taxon>
        <taxon>Pseudomonadati</taxon>
        <taxon>Pseudomonadota</taxon>
        <taxon>Gammaproteobacteria</taxon>
        <taxon>Moraxellales</taxon>
        <taxon>Moraxellaceae</taxon>
        <taxon>Psychrobacter</taxon>
    </lineage>
</organism>